<feature type="compositionally biased region" description="Acidic residues" evidence="1">
    <location>
        <begin position="96"/>
        <end position="105"/>
    </location>
</feature>
<reference evidence="2" key="1">
    <citation type="submission" date="2014-01" db="EMBL/GenBank/DDBJ databases">
        <title>The genome of the white-rot fungus Pycnoporus cinnabarinus: a basidiomycete model with a versatile arsenal for lignocellulosic biomass breakdown.</title>
        <authorList>
            <person name="Levasseur A."/>
            <person name="Lomascolo A."/>
            <person name="Ruiz-Duenas F.J."/>
            <person name="Uzan E."/>
            <person name="Piumi F."/>
            <person name="Kues U."/>
            <person name="Ram A.F.J."/>
            <person name="Murat C."/>
            <person name="Haon M."/>
            <person name="Benoit I."/>
            <person name="Arfi Y."/>
            <person name="Chevret D."/>
            <person name="Drula E."/>
            <person name="Kwon M.J."/>
            <person name="Gouret P."/>
            <person name="Lesage-Meessen L."/>
            <person name="Lombard V."/>
            <person name="Mariette J."/>
            <person name="Noirot C."/>
            <person name="Park J."/>
            <person name="Patyshakuliyeva A."/>
            <person name="Wieneger R.A.B."/>
            <person name="Wosten H.A.B."/>
            <person name="Martin F."/>
            <person name="Coutinho P.M."/>
            <person name="de Vries R."/>
            <person name="Martinez A.T."/>
            <person name="Klopp C."/>
            <person name="Pontarotti P."/>
            <person name="Henrissat B."/>
            <person name="Record E."/>
        </authorList>
    </citation>
    <scope>NUCLEOTIDE SEQUENCE [LARGE SCALE GENOMIC DNA]</scope>
    <source>
        <strain evidence="2">BRFM137</strain>
    </source>
</reference>
<feature type="region of interest" description="Disordered" evidence="1">
    <location>
        <begin position="78"/>
        <end position="142"/>
    </location>
</feature>
<protein>
    <submittedName>
        <fullName evidence="2">Uncharacterized protein</fullName>
    </submittedName>
</protein>
<feature type="compositionally biased region" description="Acidic residues" evidence="1">
    <location>
        <begin position="22"/>
        <end position="31"/>
    </location>
</feature>
<evidence type="ECO:0000256" key="1">
    <source>
        <dbReference type="SAM" id="MobiDB-lite"/>
    </source>
</evidence>
<evidence type="ECO:0000313" key="2">
    <source>
        <dbReference type="EMBL" id="CDO69349.1"/>
    </source>
</evidence>
<comment type="caution">
    <text evidence="2">The sequence shown here is derived from an EMBL/GenBank/DDBJ whole genome shotgun (WGS) entry which is preliminary data.</text>
</comment>
<accession>A0A060SAQ3</accession>
<feature type="compositionally biased region" description="Acidic residues" evidence="1">
    <location>
        <begin position="133"/>
        <end position="142"/>
    </location>
</feature>
<dbReference type="AlphaFoldDB" id="A0A060SAQ3"/>
<feature type="region of interest" description="Disordered" evidence="1">
    <location>
        <begin position="1"/>
        <end position="62"/>
    </location>
</feature>
<name>A0A060SAQ3_PYCCI</name>
<sequence>MRRRKGSLDSAGTRATSSSESSDADDSDVDSLESANGTELSHASSDSDILNDGGSEHNSDLEDVFAWRTADHHGHYDEDATWYEEQPGNLNGDGDYGGEVEEDPDFGALLEPLRGDMNQLASDSEGDSIGIDSDLEADYPRL</sequence>
<dbReference type="EMBL" id="CCBP010000036">
    <property type="protein sequence ID" value="CDO69349.1"/>
    <property type="molecule type" value="Genomic_DNA"/>
</dbReference>
<organism evidence="2 3">
    <name type="scientific">Pycnoporus cinnabarinus</name>
    <name type="common">Cinnabar-red polypore</name>
    <name type="synonym">Trametes cinnabarina</name>
    <dbReference type="NCBI Taxonomy" id="5643"/>
    <lineage>
        <taxon>Eukaryota</taxon>
        <taxon>Fungi</taxon>
        <taxon>Dikarya</taxon>
        <taxon>Basidiomycota</taxon>
        <taxon>Agaricomycotina</taxon>
        <taxon>Agaricomycetes</taxon>
        <taxon>Polyporales</taxon>
        <taxon>Polyporaceae</taxon>
        <taxon>Trametes</taxon>
    </lineage>
</organism>
<dbReference type="Proteomes" id="UP000029665">
    <property type="component" value="Unassembled WGS sequence"/>
</dbReference>
<feature type="compositionally biased region" description="Polar residues" evidence="1">
    <location>
        <begin position="36"/>
        <end position="48"/>
    </location>
</feature>
<proteinExistence type="predicted"/>
<gene>
    <name evidence="2" type="ORF">BN946_scf184746.g30</name>
</gene>
<dbReference type="HOGENOM" id="CLU_1816767_0_0_1"/>
<keyword evidence="3" id="KW-1185">Reference proteome</keyword>
<evidence type="ECO:0000313" key="3">
    <source>
        <dbReference type="Proteomes" id="UP000029665"/>
    </source>
</evidence>